<proteinExistence type="inferred from homology"/>
<keyword evidence="2" id="KW-0732">Signal</keyword>
<keyword evidence="2" id="KW-0472">Membrane</keyword>
<feature type="coiled-coil region" evidence="3">
    <location>
        <begin position="343"/>
        <end position="391"/>
    </location>
</feature>
<feature type="chain" id="PRO_5010008483" evidence="2">
    <location>
        <begin position="22"/>
        <end position="445"/>
    </location>
</feature>
<keyword evidence="5" id="KW-1185">Reference proteome</keyword>
<dbReference type="Proteomes" id="UP000181790">
    <property type="component" value="Unassembled WGS sequence"/>
</dbReference>
<comment type="similarity">
    <text evidence="1 2">Belongs to the outer membrane factor (OMF) (TC 1.B.17) family.</text>
</comment>
<dbReference type="GO" id="GO:0005886">
    <property type="term" value="C:plasma membrane"/>
    <property type="evidence" value="ECO:0007669"/>
    <property type="project" value="UniProtKB-SubCell"/>
</dbReference>
<name>A0A1S2VEQ0_9BACT</name>
<keyword evidence="2" id="KW-0564">Palmitate</keyword>
<evidence type="ECO:0000256" key="2">
    <source>
        <dbReference type="RuleBase" id="RU362097"/>
    </source>
</evidence>
<reference evidence="4 5" key="1">
    <citation type="submission" date="2016-10" db="EMBL/GenBank/DDBJ databases">
        <title>Arsenicibacter rosenii gen. nov., sp. nov., an efficient arsenic-methylating bacterium isolated from an arsenic-contaminated paddy soil.</title>
        <authorList>
            <person name="Huang K."/>
        </authorList>
    </citation>
    <scope>NUCLEOTIDE SEQUENCE [LARGE SCALE GENOMIC DNA]</scope>
    <source>
        <strain evidence="4 5">SM-1</strain>
    </source>
</reference>
<dbReference type="Pfam" id="PF02321">
    <property type="entry name" value="OEP"/>
    <property type="match status" value="2"/>
</dbReference>
<keyword evidence="2" id="KW-0812">Transmembrane</keyword>
<dbReference type="PANTHER" id="PTHR30203">
    <property type="entry name" value="OUTER MEMBRANE CATION EFFLUX PROTEIN"/>
    <property type="match status" value="1"/>
</dbReference>
<dbReference type="InterPro" id="IPR010131">
    <property type="entry name" value="MdtP/NodT-like"/>
</dbReference>
<dbReference type="RefSeq" id="WP_071506050.1">
    <property type="nucleotide sequence ID" value="NZ_MORL01000024.1"/>
</dbReference>
<dbReference type="SUPFAM" id="SSF56954">
    <property type="entry name" value="Outer membrane efflux proteins (OEP)"/>
    <property type="match status" value="1"/>
</dbReference>
<dbReference type="NCBIfam" id="TIGR01845">
    <property type="entry name" value="outer_NodT"/>
    <property type="match status" value="1"/>
</dbReference>
<dbReference type="EMBL" id="MORL01000024">
    <property type="protein sequence ID" value="OIN56378.1"/>
    <property type="molecule type" value="Genomic_DNA"/>
</dbReference>
<protein>
    <submittedName>
        <fullName evidence="4">RND transporter</fullName>
    </submittedName>
</protein>
<evidence type="ECO:0000313" key="5">
    <source>
        <dbReference type="Proteomes" id="UP000181790"/>
    </source>
</evidence>
<comment type="caution">
    <text evidence="4">The sequence shown here is derived from an EMBL/GenBank/DDBJ whole genome shotgun (WGS) entry which is preliminary data.</text>
</comment>
<comment type="subcellular location">
    <subcellularLocation>
        <location evidence="2">Cell membrane</location>
        <topology evidence="2">Lipid-anchor</topology>
    </subcellularLocation>
</comment>
<gene>
    <name evidence="4" type="ORF">BLX24_25455</name>
</gene>
<dbReference type="InterPro" id="IPR003423">
    <property type="entry name" value="OMP_efflux"/>
</dbReference>
<organism evidence="4 5">
    <name type="scientific">Arsenicibacter rosenii</name>
    <dbReference type="NCBI Taxonomy" id="1750698"/>
    <lineage>
        <taxon>Bacteria</taxon>
        <taxon>Pseudomonadati</taxon>
        <taxon>Bacteroidota</taxon>
        <taxon>Cytophagia</taxon>
        <taxon>Cytophagales</taxon>
        <taxon>Spirosomataceae</taxon>
        <taxon>Arsenicibacter</taxon>
    </lineage>
</organism>
<dbReference type="Gene3D" id="1.20.1600.10">
    <property type="entry name" value="Outer membrane efflux proteins (OEP)"/>
    <property type="match status" value="1"/>
</dbReference>
<dbReference type="AlphaFoldDB" id="A0A1S2VEQ0"/>
<sequence>MRGITACFCLLLLLQVKFTKAQTAESTGWARFHDTTLDSLINLGLTNSPNLKAALSRVEEARLRVQVAQSYLSPSIRSGALLSTQSLSEYRPVSVPVTSDRLARVQMNTLQILPVDASYELDLFRRIRNGVTVASLQVQASEADYRSFRLVLASEIARVYWLIRANDAEQAVFRRNVQTRDSTVGIIRERFRVGLINQIDVQRAETDLAQLRVQLLTLQRGRTELVNGLAQLCAQTPAQFTLGAGTLPAAYPAFPYTEIAADLLKRRPDLQQLDRLTQAAETQVAVTNAARMPRVSVNGTGGLLSGRIGPWFTPGSATYLVGINASVPVFEGGRNRQNVTLANQQVETVRQTYQQQLQVAQREVETALDNLQILRQQIDAQTQTLALARRTEQYNRELYIRGLTTYLEVLDAQRTILNVEQLLVQLRGQEAGYTVALLRALGGDF</sequence>
<evidence type="ECO:0000256" key="3">
    <source>
        <dbReference type="SAM" id="Coils"/>
    </source>
</evidence>
<accession>A0A1S2VEQ0</accession>
<keyword evidence="2" id="KW-1134">Transmembrane beta strand</keyword>
<keyword evidence="2" id="KW-0449">Lipoprotein</keyword>
<dbReference type="Gene3D" id="2.20.200.10">
    <property type="entry name" value="Outer membrane efflux proteins (OEP)"/>
    <property type="match status" value="1"/>
</dbReference>
<dbReference type="GO" id="GO:0015562">
    <property type="term" value="F:efflux transmembrane transporter activity"/>
    <property type="evidence" value="ECO:0007669"/>
    <property type="project" value="InterPro"/>
</dbReference>
<feature type="signal peptide" evidence="2">
    <location>
        <begin position="1"/>
        <end position="21"/>
    </location>
</feature>
<dbReference type="PANTHER" id="PTHR30203:SF30">
    <property type="entry name" value="OUTER MEMBRANE PROTEIN-RELATED"/>
    <property type="match status" value="1"/>
</dbReference>
<keyword evidence="3" id="KW-0175">Coiled coil</keyword>
<evidence type="ECO:0000313" key="4">
    <source>
        <dbReference type="EMBL" id="OIN56378.1"/>
    </source>
</evidence>
<evidence type="ECO:0000256" key="1">
    <source>
        <dbReference type="ARBA" id="ARBA00007613"/>
    </source>
</evidence>